<evidence type="ECO:0000313" key="1">
    <source>
        <dbReference type="EnsemblPlants" id="Zm00001eb117410_P001"/>
    </source>
</evidence>
<sequence>MRFTAFGSTLYCIFVYSSHIPTVFKLGDNLRETATIRKWDLEGLSKVDLAAIRLNWWPLLSIFPFLFSLLPFASVISLTLTLFPLAYCLNLRILLVTIFHASVKGVDPSGRCLIILIMAWIKIWSTCTRNGIKDR</sequence>
<name>A0A804MWP0_MAIZE</name>
<reference evidence="1" key="3">
    <citation type="submission" date="2021-05" db="UniProtKB">
        <authorList>
            <consortium name="EnsemblPlants"/>
        </authorList>
    </citation>
    <scope>IDENTIFICATION</scope>
    <source>
        <strain evidence="1">cv. B73</strain>
    </source>
</reference>
<reference evidence="2" key="1">
    <citation type="submission" date="2015-12" db="EMBL/GenBank/DDBJ databases">
        <title>Update maize B73 reference genome by single molecule sequencing technologies.</title>
        <authorList>
            <consortium name="Maize Genome Sequencing Project"/>
            <person name="Ware D."/>
        </authorList>
    </citation>
    <scope>NUCLEOTIDE SEQUENCE [LARGE SCALE GENOMIC DNA]</scope>
    <source>
        <strain evidence="2">cv. B73</strain>
    </source>
</reference>
<dbReference type="InParanoid" id="A0A804MWP0"/>
<organism evidence="1 2">
    <name type="scientific">Zea mays</name>
    <name type="common">Maize</name>
    <dbReference type="NCBI Taxonomy" id="4577"/>
    <lineage>
        <taxon>Eukaryota</taxon>
        <taxon>Viridiplantae</taxon>
        <taxon>Streptophyta</taxon>
        <taxon>Embryophyta</taxon>
        <taxon>Tracheophyta</taxon>
        <taxon>Spermatophyta</taxon>
        <taxon>Magnoliopsida</taxon>
        <taxon>Liliopsida</taxon>
        <taxon>Poales</taxon>
        <taxon>Poaceae</taxon>
        <taxon>PACMAD clade</taxon>
        <taxon>Panicoideae</taxon>
        <taxon>Andropogonodae</taxon>
        <taxon>Andropogoneae</taxon>
        <taxon>Tripsacinae</taxon>
        <taxon>Zea</taxon>
    </lineage>
</organism>
<accession>A0A804MWP0</accession>
<keyword evidence="2" id="KW-1185">Reference proteome</keyword>
<dbReference type="AlphaFoldDB" id="A0A804MWP0"/>
<reference evidence="1" key="2">
    <citation type="submission" date="2019-07" db="EMBL/GenBank/DDBJ databases">
        <authorList>
            <person name="Seetharam A."/>
            <person name="Woodhouse M."/>
            <person name="Cannon E."/>
        </authorList>
    </citation>
    <scope>NUCLEOTIDE SEQUENCE [LARGE SCALE GENOMIC DNA]</scope>
    <source>
        <strain evidence="1">cv. B73</strain>
    </source>
</reference>
<proteinExistence type="predicted"/>
<dbReference type="Gramene" id="Zm00001eb117410_T001">
    <property type="protein sequence ID" value="Zm00001eb117410_P001"/>
    <property type="gene ID" value="Zm00001eb117410"/>
</dbReference>
<dbReference type="EnsemblPlants" id="Zm00001eb117410_T001">
    <property type="protein sequence ID" value="Zm00001eb117410_P001"/>
    <property type="gene ID" value="Zm00001eb117410"/>
</dbReference>
<evidence type="ECO:0000313" key="2">
    <source>
        <dbReference type="Proteomes" id="UP000007305"/>
    </source>
</evidence>
<protein>
    <submittedName>
        <fullName evidence="1">Uncharacterized protein</fullName>
    </submittedName>
</protein>
<dbReference type="Proteomes" id="UP000007305">
    <property type="component" value="Chromosome 2"/>
</dbReference>